<dbReference type="AlphaFoldDB" id="A0A0D6PA16"/>
<dbReference type="PANTHER" id="PTHR43080">
    <property type="entry name" value="CBS DOMAIN-CONTAINING PROTEIN CBSX3, MITOCHONDRIAL"/>
    <property type="match status" value="1"/>
</dbReference>
<dbReference type="SMART" id="SM00116">
    <property type="entry name" value="CBS"/>
    <property type="match status" value="2"/>
</dbReference>
<evidence type="ECO:0000256" key="2">
    <source>
        <dbReference type="PROSITE-ProRule" id="PRU00703"/>
    </source>
</evidence>
<protein>
    <submittedName>
        <fullName evidence="4">Signal transduction protein with CBS</fullName>
    </submittedName>
</protein>
<evidence type="ECO:0000313" key="4">
    <source>
        <dbReference type="EMBL" id="GAN78512.1"/>
    </source>
</evidence>
<dbReference type="Pfam" id="PF00571">
    <property type="entry name" value="CBS"/>
    <property type="match status" value="2"/>
</dbReference>
<accession>A0A0D6PA16</accession>
<feature type="domain" description="CBS" evidence="3">
    <location>
        <begin position="76"/>
        <end position="131"/>
    </location>
</feature>
<dbReference type="Proteomes" id="UP000032680">
    <property type="component" value="Unassembled WGS sequence"/>
</dbReference>
<keyword evidence="1 2" id="KW-0129">CBS domain</keyword>
<evidence type="ECO:0000259" key="3">
    <source>
        <dbReference type="PROSITE" id="PS51371"/>
    </source>
</evidence>
<dbReference type="OrthoDB" id="9807125at2"/>
<organism evidence="4 5">
    <name type="scientific">Acidisphaera rubrifaciens HS-AP3</name>
    <dbReference type="NCBI Taxonomy" id="1231350"/>
    <lineage>
        <taxon>Bacteria</taxon>
        <taxon>Pseudomonadati</taxon>
        <taxon>Pseudomonadota</taxon>
        <taxon>Alphaproteobacteria</taxon>
        <taxon>Acetobacterales</taxon>
        <taxon>Acetobacteraceae</taxon>
        <taxon>Acidisphaera</taxon>
    </lineage>
</organism>
<gene>
    <name evidence="4" type="ORF">Asru_0987_02</name>
</gene>
<dbReference type="Gene3D" id="3.10.580.10">
    <property type="entry name" value="CBS-domain"/>
    <property type="match status" value="1"/>
</dbReference>
<dbReference type="InterPro" id="IPR044725">
    <property type="entry name" value="CBSX3_CBS_dom"/>
</dbReference>
<dbReference type="RefSeq" id="WP_048863298.1">
    <property type="nucleotide sequence ID" value="NZ_BANB01000982.1"/>
</dbReference>
<dbReference type="InterPro" id="IPR046342">
    <property type="entry name" value="CBS_dom_sf"/>
</dbReference>
<proteinExistence type="predicted"/>
<evidence type="ECO:0000313" key="5">
    <source>
        <dbReference type="Proteomes" id="UP000032680"/>
    </source>
</evidence>
<comment type="caution">
    <text evidence="4">The sequence shown here is derived from an EMBL/GenBank/DDBJ whole genome shotgun (WGS) entry which is preliminary data.</text>
</comment>
<feature type="domain" description="CBS" evidence="3">
    <location>
        <begin position="7"/>
        <end position="68"/>
    </location>
</feature>
<evidence type="ECO:0000256" key="1">
    <source>
        <dbReference type="ARBA" id="ARBA00023122"/>
    </source>
</evidence>
<dbReference type="InterPro" id="IPR051257">
    <property type="entry name" value="Diverse_CBS-Domain"/>
</dbReference>
<dbReference type="InterPro" id="IPR000644">
    <property type="entry name" value="CBS_dom"/>
</dbReference>
<sequence length="144" mass="15760">MLLRDVLRRKGGDVTTAQGEALLADVVRILADERIGAVVVLDRRGDLAGLFSERELVLACAAHGDAALGMEVGGLMNRAVITGTPEERIDDALRRMTLRRSRHLPVIEDGRLVGIISLGDLVKHRLEEKELEAGVLLELARRHT</sequence>
<reference evidence="4 5" key="1">
    <citation type="submission" date="2012-11" db="EMBL/GenBank/DDBJ databases">
        <title>Whole genome sequence of Acidisphaera rubrifaciens HS-AP3.</title>
        <authorList>
            <person name="Azuma Y."/>
            <person name="Higashiura N."/>
            <person name="Hirakawa H."/>
            <person name="Matsushita K."/>
        </authorList>
    </citation>
    <scope>NUCLEOTIDE SEQUENCE [LARGE SCALE GENOMIC DNA]</scope>
    <source>
        <strain evidence="4 5">HS-AP3</strain>
    </source>
</reference>
<name>A0A0D6PA16_9PROT</name>
<keyword evidence="5" id="KW-1185">Reference proteome</keyword>
<dbReference type="PANTHER" id="PTHR43080:SF2">
    <property type="entry name" value="CBS DOMAIN-CONTAINING PROTEIN"/>
    <property type="match status" value="1"/>
</dbReference>
<dbReference type="EMBL" id="BANB01000982">
    <property type="protein sequence ID" value="GAN78512.1"/>
    <property type="molecule type" value="Genomic_DNA"/>
</dbReference>
<dbReference type="SUPFAM" id="SSF54631">
    <property type="entry name" value="CBS-domain pair"/>
    <property type="match status" value="1"/>
</dbReference>
<dbReference type="PROSITE" id="PS51371">
    <property type="entry name" value="CBS"/>
    <property type="match status" value="2"/>
</dbReference>
<dbReference type="CDD" id="cd04623">
    <property type="entry name" value="CBS_pair_bac_euk"/>
    <property type="match status" value="1"/>
</dbReference>